<feature type="region of interest" description="Disordered" evidence="1">
    <location>
        <begin position="169"/>
        <end position="241"/>
    </location>
</feature>
<comment type="caution">
    <text evidence="3">The sequence shown here is derived from an EMBL/GenBank/DDBJ whole genome shotgun (WGS) entry which is preliminary data.</text>
</comment>
<reference evidence="3" key="1">
    <citation type="submission" date="2022-01" db="EMBL/GenBank/DDBJ databases">
        <title>Gordonia xiamenensis sp. nov., isolated from surface seawater in Xiamen.</title>
        <authorList>
            <person name="He Y.F."/>
        </authorList>
    </citation>
    <scope>NUCLEOTIDE SEQUENCE</scope>
    <source>
        <strain evidence="3">GW1C4-4</strain>
    </source>
</reference>
<feature type="compositionally biased region" description="Polar residues" evidence="1">
    <location>
        <begin position="178"/>
        <end position="190"/>
    </location>
</feature>
<feature type="chain" id="PRO_5045051136" description="Lipoprotein" evidence="2">
    <location>
        <begin position="21"/>
        <end position="241"/>
    </location>
</feature>
<dbReference type="Proteomes" id="UP001108089">
    <property type="component" value="Unassembled WGS sequence"/>
</dbReference>
<dbReference type="EMBL" id="JAKGCU010000001">
    <property type="protein sequence ID" value="MCF3936981.1"/>
    <property type="molecule type" value="Genomic_DNA"/>
</dbReference>
<gene>
    <name evidence="3" type="ORF">L1892_01110</name>
</gene>
<protein>
    <recommendedName>
        <fullName evidence="5">Lipoprotein</fullName>
    </recommendedName>
</protein>
<evidence type="ECO:0000313" key="4">
    <source>
        <dbReference type="Proteomes" id="UP001108089"/>
    </source>
</evidence>
<dbReference type="RefSeq" id="WP_235721604.1">
    <property type="nucleotide sequence ID" value="NZ_JAKGCU010000001.1"/>
</dbReference>
<name>A0ABS9DCR6_9ACTN</name>
<evidence type="ECO:0000313" key="3">
    <source>
        <dbReference type="EMBL" id="MCF3936981.1"/>
    </source>
</evidence>
<organism evidence="3 4">
    <name type="scientific">Gordonia tangerina</name>
    <dbReference type="NCBI Taxonomy" id="2911060"/>
    <lineage>
        <taxon>Bacteria</taxon>
        <taxon>Bacillati</taxon>
        <taxon>Actinomycetota</taxon>
        <taxon>Actinomycetes</taxon>
        <taxon>Mycobacteriales</taxon>
        <taxon>Gordoniaceae</taxon>
        <taxon>Gordonia</taxon>
    </lineage>
</organism>
<keyword evidence="4" id="KW-1185">Reference proteome</keyword>
<feature type="signal peptide" evidence="2">
    <location>
        <begin position="1"/>
        <end position="20"/>
    </location>
</feature>
<evidence type="ECO:0008006" key="5">
    <source>
        <dbReference type="Google" id="ProtNLM"/>
    </source>
</evidence>
<proteinExistence type="predicted"/>
<accession>A0ABS9DCR6</accession>
<evidence type="ECO:0000256" key="1">
    <source>
        <dbReference type="SAM" id="MobiDB-lite"/>
    </source>
</evidence>
<keyword evidence="2" id="KW-0732">Signal</keyword>
<evidence type="ECO:0000256" key="2">
    <source>
        <dbReference type="SAM" id="SignalP"/>
    </source>
</evidence>
<sequence length="241" mass="26068">MMTSTVLIATLMAIVAGTTACGTASDASSEDEDSSITASRENWSPIANVHVDWTSEGGEALTTSDATFIRATFEADVISALTGDEAEAFPGFSTSMRDPDARRLYETGGGLLKRYEYDYWTAISRIENRAGDAVNARVCFWYTERAQGSPLPSVTDGADMTGPGVRVIDYQRTGESPPDNQRGPNASPNSDVFGDWYVSSIQRTWADGDPNKPVPSKECPEMSPPRALKRSSPGWPTQYGE</sequence>